<gene>
    <name evidence="3" type="ORF">KZX48_25580</name>
</gene>
<keyword evidence="2" id="KW-0732">Signal</keyword>
<evidence type="ECO:0000256" key="2">
    <source>
        <dbReference type="SAM" id="SignalP"/>
    </source>
</evidence>
<feature type="chain" id="PRO_5042955956" evidence="2">
    <location>
        <begin position="24"/>
        <end position="55"/>
    </location>
</feature>
<dbReference type="Proteomes" id="UP000826990">
    <property type="component" value="Plasmid pWW19C-IncFIB"/>
</dbReference>
<feature type="compositionally biased region" description="Basic and acidic residues" evidence="1">
    <location>
        <begin position="46"/>
        <end position="55"/>
    </location>
</feature>
<sequence>MSQSKNILAAVGLLVTAISSAFAGKKASDHLEKRRKKSLEKEEDGIDKKLKKDGK</sequence>
<protein>
    <submittedName>
        <fullName evidence="3">Uncharacterized protein</fullName>
    </submittedName>
</protein>
<keyword evidence="3" id="KW-0614">Plasmid</keyword>
<dbReference type="EMBL" id="CP080109">
    <property type="protein sequence ID" value="QYD29539.1"/>
    <property type="molecule type" value="Genomic_DNA"/>
</dbReference>
<evidence type="ECO:0000313" key="4">
    <source>
        <dbReference type="Proteomes" id="UP000826990"/>
    </source>
</evidence>
<organism evidence="3 4">
    <name type="scientific">Enterobacter asburiae</name>
    <dbReference type="NCBI Taxonomy" id="61645"/>
    <lineage>
        <taxon>Bacteria</taxon>
        <taxon>Pseudomonadati</taxon>
        <taxon>Pseudomonadota</taxon>
        <taxon>Gammaproteobacteria</taxon>
        <taxon>Enterobacterales</taxon>
        <taxon>Enterobacteriaceae</taxon>
        <taxon>Enterobacter</taxon>
        <taxon>Enterobacter cloacae complex</taxon>
    </lineage>
</organism>
<dbReference type="AlphaFoldDB" id="A0AAQ0F0D3"/>
<evidence type="ECO:0000256" key="1">
    <source>
        <dbReference type="SAM" id="MobiDB-lite"/>
    </source>
</evidence>
<name>A0AAQ0F0D3_ENTAS</name>
<geneLocation type="plasmid" evidence="3 4">
    <name>pWW19C-IncFIB</name>
</geneLocation>
<reference evidence="3" key="1">
    <citation type="submission" date="2021-07" db="EMBL/GenBank/DDBJ databases">
        <title>Characterization of Emerging Pathogens Carrying KPC-2 Gene in IncP-6 Plasmids Isolated from Urban Sewage in Argentina.</title>
        <authorList>
            <person name="Ghiglione B."/>
            <person name="Haim M.S."/>
            <person name="Dropa M."/>
        </authorList>
    </citation>
    <scope>NUCLEOTIDE SEQUENCE</scope>
    <source>
        <strain evidence="3">WW-19C</strain>
        <plasmid evidence="3">pWW19C-IncFIB</plasmid>
    </source>
</reference>
<accession>A0AAQ0F0D3</accession>
<feature type="signal peptide" evidence="2">
    <location>
        <begin position="1"/>
        <end position="23"/>
    </location>
</feature>
<feature type="region of interest" description="Disordered" evidence="1">
    <location>
        <begin position="26"/>
        <end position="55"/>
    </location>
</feature>
<proteinExistence type="predicted"/>
<dbReference type="RefSeq" id="WP_155404427.1">
    <property type="nucleotide sequence ID" value="NZ_CP080109.1"/>
</dbReference>
<evidence type="ECO:0000313" key="3">
    <source>
        <dbReference type="EMBL" id="QYD29539.1"/>
    </source>
</evidence>